<dbReference type="EMBL" id="PVNK01000068">
    <property type="protein sequence ID" value="PRQ03854.1"/>
    <property type="molecule type" value="Genomic_DNA"/>
</dbReference>
<dbReference type="GO" id="GO:0016491">
    <property type="term" value="F:oxidoreductase activity"/>
    <property type="evidence" value="ECO:0007669"/>
    <property type="project" value="UniProtKB-KW"/>
</dbReference>
<dbReference type="RefSeq" id="WP_181197433.1">
    <property type="nucleotide sequence ID" value="NZ_PVNK01000068.1"/>
</dbReference>
<keyword evidence="1" id="KW-1133">Transmembrane helix</keyword>
<dbReference type="Proteomes" id="UP000237968">
    <property type="component" value="Unassembled WGS sequence"/>
</dbReference>
<dbReference type="PANTHER" id="PTHR12126:SF11">
    <property type="entry name" value="NADH DEHYDROGENASE [UBIQUINONE] 1 ALPHA SUBCOMPLEX SUBUNIT 9, MITOCHONDRIAL"/>
    <property type="match status" value="1"/>
</dbReference>
<feature type="domain" description="NAD-dependent epimerase/dehydratase" evidence="2">
    <location>
        <begin position="11"/>
        <end position="209"/>
    </location>
</feature>
<keyword evidence="1" id="KW-0812">Transmembrane</keyword>
<accession>A0A2S9YFG8</accession>
<feature type="transmembrane region" description="Helical" evidence="1">
    <location>
        <begin position="363"/>
        <end position="384"/>
    </location>
</feature>
<name>A0A2S9YFG8_9BACT</name>
<dbReference type="InterPro" id="IPR003675">
    <property type="entry name" value="Rce1/LyrA-like_dom"/>
</dbReference>
<sequence>MVNERNGSAAIAVAGGTGFIGRHVVARLLAAGRRVVVLARGRRPLPAMIEAAELRPCDLGAEINAELLADCEVVVNLVGIKRETATMSWEQAHVELPTRLANAAARAKVARMIHVSVAGTEGASPSAGPYLDTKARGEHRLAGEAPLAVTILRPGVVYGRGDDMLRNLADSIRAAPVFPAPRAGRAQVQPIAVEDVAEAVLRCIEGPATRGRAYDLVGPERLELRELVRRVAASGPVGRRCLVAPAPAFMQRAVAAVLERVSEDPLITRSQLNLLAHGVVGDPEPARDELGLAPRVLDDAAITHALAGFEPRLPSVRLVPDPAAARSLGLAAPGASTPAWIFASFAVIAVVALLLGPRLPGSIWLRMAALELGLSALAFGLLRLRWVELWRPSPSALAWGLGAGVFLWAAAFGVAALASALAPGLWSEASSLYAWAEELPLATSLGLLTLIVAGEELVWRGALGVGLAARIGAWPAVAVSASLFTLAHLTTGPPVLALAAALAGGAWAWLAIRTRSLFASFVAHLTWDVTMLWLTPLT</sequence>
<feature type="transmembrane region" description="Helical" evidence="1">
    <location>
        <begin position="396"/>
        <end position="421"/>
    </location>
</feature>
<feature type="transmembrane region" description="Helical" evidence="1">
    <location>
        <begin position="441"/>
        <end position="459"/>
    </location>
</feature>
<proteinExistence type="predicted"/>
<keyword evidence="1" id="KW-0472">Membrane</keyword>
<dbReference type="EC" id="1.1.1.344" evidence="4"/>
<dbReference type="AlphaFoldDB" id="A0A2S9YFG8"/>
<keyword evidence="5" id="KW-1185">Reference proteome</keyword>
<protein>
    <submittedName>
        <fullName evidence="4">dTDP-6-deoxy-L-talose 4-dehydrogenase</fullName>
        <ecNumber evidence="4">1.1.1.344</ecNumber>
    </submittedName>
</protein>
<comment type="caution">
    <text evidence="4">The sequence shown here is derived from an EMBL/GenBank/DDBJ whole genome shotgun (WGS) entry which is preliminary data.</text>
</comment>
<dbReference type="Pfam" id="PF02517">
    <property type="entry name" value="Rce1-like"/>
    <property type="match status" value="1"/>
</dbReference>
<dbReference type="InterPro" id="IPR036291">
    <property type="entry name" value="NAD(P)-bd_dom_sf"/>
</dbReference>
<dbReference type="GO" id="GO:0080120">
    <property type="term" value="P:CAAX-box protein maturation"/>
    <property type="evidence" value="ECO:0007669"/>
    <property type="project" value="UniProtKB-ARBA"/>
</dbReference>
<evidence type="ECO:0000256" key="1">
    <source>
        <dbReference type="SAM" id="Phobius"/>
    </source>
</evidence>
<dbReference type="PANTHER" id="PTHR12126">
    <property type="entry name" value="NADH-UBIQUINONE OXIDOREDUCTASE 39 KDA SUBUNIT-RELATED"/>
    <property type="match status" value="1"/>
</dbReference>
<dbReference type="SUPFAM" id="SSF51735">
    <property type="entry name" value="NAD(P)-binding Rossmann-fold domains"/>
    <property type="match status" value="1"/>
</dbReference>
<dbReference type="GO" id="GO:0044877">
    <property type="term" value="F:protein-containing complex binding"/>
    <property type="evidence" value="ECO:0007669"/>
    <property type="project" value="TreeGrafter"/>
</dbReference>
<organism evidence="4 5">
    <name type="scientific">Enhygromyxa salina</name>
    <dbReference type="NCBI Taxonomy" id="215803"/>
    <lineage>
        <taxon>Bacteria</taxon>
        <taxon>Pseudomonadati</taxon>
        <taxon>Myxococcota</taxon>
        <taxon>Polyangia</taxon>
        <taxon>Nannocystales</taxon>
        <taxon>Nannocystaceae</taxon>
        <taxon>Enhygromyxa</taxon>
    </lineage>
</organism>
<dbReference type="GO" id="GO:0004175">
    <property type="term" value="F:endopeptidase activity"/>
    <property type="evidence" value="ECO:0007669"/>
    <property type="project" value="UniProtKB-ARBA"/>
</dbReference>
<evidence type="ECO:0000313" key="4">
    <source>
        <dbReference type="EMBL" id="PRQ03854.1"/>
    </source>
</evidence>
<reference evidence="4 5" key="1">
    <citation type="submission" date="2018-03" db="EMBL/GenBank/DDBJ databases">
        <title>Draft Genome Sequences of the Obligatory Marine Myxobacteria Enhygromyxa salina SWB005.</title>
        <authorList>
            <person name="Poehlein A."/>
            <person name="Moghaddam J.A."/>
            <person name="Harms H."/>
            <person name="Alanjari M."/>
            <person name="Koenig G.M."/>
            <person name="Daniel R."/>
            <person name="Schaeberle T.F."/>
        </authorList>
    </citation>
    <scope>NUCLEOTIDE SEQUENCE [LARGE SCALE GENOMIC DNA]</scope>
    <source>
        <strain evidence="4 5">SWB005</strain>
    </source>
</reference>
<feature type="domain" description="CAAX prenyl protease 2/Lysostaphin resistance protein A-like" evidence="3">
    <location>
        <begin position="441"/>
        <end position="529"/>
    </location>
</feature>
<dbReference type="Gene3D" id="3.40.50.720">
    <property type="entry name" value="NAD(P)-binding Rossmann-like Domain"/>
    <property type="match status" value="1"/>
</dbReference>
<feature type="transmembrane region" description="Helical" evidence="1">
    <location>
        <begin position="339"/>
        <end position="357"/>
    </location>
</feature>
<feature type="transmembrane region" description="Helical" evidence="1">
    <location>
        <begin position="495"/>
        <end position="512"/>
    </location>
</feature>
<dbReference type="Pfam" id="PF01370">
    <property type="entry name" value="Epimerase"/>
    <property type="match status" value="1"/>
</dbReference>
<gene>
    <name evidence="4" type="primary">tal_2</name>
    <name evidence="4" type="ORF">ENSA5_12230</name>
</gene>
<dbReference type="InterPro" id="IPR051207">
    <property type="entry name" value="ComplexI_NDUFA9_subunit"/>
</dbReference>
<dbReference type="InterPro" id="IPR001509">
    <property type="entry name" value="Epimerase_deHydtase"/>
</dbReference>
<evidence type="ECO:0000313" key="5">
    <source>
        <dbReference type="Proteomes" id="UP000237968"/>
    </source>
</evidence>
<evidence type="ECO:0000259" key="2">
    <source>
        <dbReference type="Pfam" id="PF01370"/>
    </source>
</evidence>
<keyword evidence="4" id="KW-0560">Oxidoreductase</keyword>
<evidence type="ECO:0000259" key="3">
    <source>
        <dbReference type="Pfam" id="PF02517"/>
    </source>
</evidence>